<dbReference type="InterPro" id="IPR005467">
    <property type="entry name" value="His_kinase_dom"/>
</dbReference>
<name>A0A7J4ZV91_9BACT</name>
<dbReference type="GO" id="GO:0006935">
    <property type="term" value="P:chemotaxis"/>
    <property type="evidence" value="ECO:0007669"/>
    <property type="project" value="InterPro"/>
</dbReference>
<keyword evidence="5" id="KW-0418">Kinase</keyword>
<dbReference type="InterPro" id="IPR002545">
    <property type="entry name" value="CheW-lke_dom"/>
</dbReference>
<dbReference type="InterPro" id="IPR037006">
    <property type="entry name" value="CheA-like_homodim_sf"/>
</dbReference>
<dbReference type="EMBL" id="VZQZ01000001">
    <property type="protein sequence ID" value="KAB0667452.1"/>
    <property type="molecule type" value="Genomic_DNA"/>
</dbReference>
<feature type="modified residue" description="Phosphohistidine" evidence="6">
    <location>
        <position position="46"/>
    </location>
</feature>
<keyword evidence="4" id="KW-0808">Transferase</keyword>
<dbReference type="PANTHER" id="PTHR43395">
    <property type="entry name" value="SENSOR HISTIDINE KINASE CHEA"/>
    <property type="match status" value="1"/>
</dbReference>
<dbReference type="PROSITE" id="PS50109">
    <property type="entry name" value="HIS_KIN"/>
    <property type="match status" value="1"/>
</dbReference>
<organism evidence="11 12">
    <name type="scientific">Oryzomonas japonica</name>
    <dbReference type="NCBI Taxonomy" id="2603858"/>
    <lineage>
        <taxon>Bacteria</taxon>
        <taxon>Pseudomonadati</taxon>
        <taxon>Thermodesulfobacteriota</taxon>
        <taxon>Desulfuromonadia</taxon>
        <taxon>Geobacterales</taxon>
        <taxon>Geobacteraceae</taxon>
        <taxon>Oryzomonas</taxon>
    </lineage>
</organism>
<dbReference type="SUPFAM" id="SSF47384">
    <property type="entry name" value="Homodimeric domain of signal transducing histidine kinase"/>
    <property type="match status" value="1"/>
</dbReference>
<dbReference type="PANTHER" id="PTHR43395:SF1">
    <property type="entry name" value="CHEMOTAXIS PROTEIN CHEA"/>
    <property type="match status" value="1"/>
</dbReference>
<dbReference type="Gene3D" id="1.10.287.560">
    <property type="entry name" value="Histidine kinase CheA-like, homodimeric domain"/>
    <property type="match status" value="1"/>
</dbReference>
<dbReference type="SMART" id="SM00073">
    <property type="entry name" value="HPT"/>
    <property type="match status" value="1"/>
</dbReference>
<feature type="domain" description="HPt" evidence="10">
    <location>
        <begin position="1"/>
        <end position="103"/>
    </location>
</feature>
<dbReference type="SUPFAM" id="SSF47226">
    <property type="entry name" value="Histidine-containing phosphotransfer domain, HPT domain"/>
    <property type="match status" value="1"/>
</dbReference>
<proteinExistence type="predicted"/>
<evidence type="ECO:0000256" key="5">
    <source>
        <dbReference type="ARBA" id="ARBA00022777"/>
    </source>
</evidence>
<feature type="region of interest" description="Disordered" evidence="7">
    <location>
        <begin position="124"/>
        <end position="166"/>
    </location>
</feature>
<evidence type="ECO:0000256" key="4">
    <source>
        <dbReference type="ARBA" id="ARBA00022679"/>
    </source>
</evidence>
<dbReference type="InterPro" id="IPR036890">
    <property type="entry name" value="HATPase_C_sf"/>
</dbReference>
<reference evidence="11 12" key="1">
    <citation type="submission" date="2019-09" db="EMBL/GenBank/DDBJ databases">
        <title>Geobacter sp. Red96, a novel strain isolated from paddy soil.</title>
        <authorList>
            <person name="Xu Z."/>
            <person name="Masuda Y."/>
            <person name="Itoh H."/>
            <person name="Senoo K."/>
        </authorList>
    </citation>
    <scope>NUCLEOTIDE SEQUENCE [LARGE SCALE GENOMIC DNA]</scope>
    <source>
        <strain evidence="11 12">Red96</strain>
    </source>
</reference>
<dbReference type="InterPro" id="IPR036641">
    <property type="entry name" value="HPT_dom_sf"/>
</dbReference>
<dbReference type="AlphaFoldDB" id="A0A7J4ZV91"/>
<comment type="catalytic activity">
    <reaction evidence="1">
        <text>ATP + protein L-histidine = ADP + protein N-phospho-L-histidine.</text>
        <dbReference type="EC" id="2.7.13.3"/>
    </reaction>
</comment>
<dbReference type="Pfam" id="PF01584">
    <property type="entry name" value="CheW"/>
    <property type="match status" value="1"/>
</dbReference>
<evidence type="ECO:0000256" key="3">
    <source>
        <dbReference type="ARBA" id="ARBA00022553"/>
    </source>
</evidence>
<dbReference type="RefSeq" id="WP_151126668.1">
    <property type="nucleotide sequence ID" value="NZ_VZQZ01000001.1"/>
</dbReference>
<dbReference type="GO" id="GO:0005737">
    <property type="term" value="C:cytoplasm"/>
    <property type="evidence" value="ECO:0007669"/>
    <property type="project" value="InterPro"/>
</dbReference>
<dbReference type="FunFam" id="3.30.565.10:FF:000016">
    <property type="entry name" value="Chemotaxis protein CheA, putative"/>
    <property type="match status" value="1"/>
</dbReference>
<evidence type="ECO:0000256" key="1">
    <source>
        <dbReference type="ARBA" id="ARBA00000085"/>
    </source>
</evidence>
<dbReference type="Proteomes" id="UP000420562">
    <property type="component" value="Unassembled WGS sequence"/>
</dbReference>
<sequence>MDMSQYRDLFVSESKGHIQVFNELVVMLEDSPADQSAIDELFRHAHSLKGMAATMQYQAIADLAHRMEDLLGKVRSGAFSFSPGLADILLEGSDALTAMISAIEADDERLPDTTDLINRLAGFDAAGNPSPPAPPVAAADVAPGIDDRDQGGPAPDHQPRHTDSFKSVRVKTETLDRLVNITGELLTTRYRLADRALRCEGAQLEEPLNRLSMLLRELRDEVFQARMLPFSFVADRFPRLVRDLSRKQGKEILFQVEGKEIELDRGILEEISEPLVHILRNAVDHGMEMPEERIAVGKPGLGTIRIVVTRDKDCVNIVIADDGRGMAPERLAEKAVEKGMINREQANALTRHEALMLICAPGFSTAETVSDISGRGVGMDAVRVAVHALGGGLVIESEVGRGSRFLLRLPISVSIIHALLVECGPLTVSFPVNAVKRTIELRREEIFQEREQFFFMLDGRQVPLKNLNRLLGQAPTPDARAFVPTVVIEAGDTTLGLATDRLLGQREIFVKPLGIPLSRIKGLTGGAITGDGRIVYVIDATAL</sequence>
<dbReference type="CDD" id="cd00088">
    <property type="entry name" value="HPT"/>
    <property type="match status" value="1"/>
</dbReference>
<feature type="domain" description="CheW-like" evidence="9">
    <location>
        <begin position="415"/>
        <end position="543"/>
    </location>
</feature>
<dbReference type="Pfam" id="PF01627">
    <property type="entry name" value="Hpt"/>
    <property type="match status" value="1"/>
</dbReference>
<dbReference type="InterPro" id="IPR004105">
    <property type="entry name" value="CheA-like_dim"/>
</dbReference>
<dbReference type="SMART" id="SM00260">
    <property type="entry name" value="CheW"/>
    <property type="match status" value="1"/>
</dbReference>
<evidence type="ECO:0000259" key="9">
    <source>
        <dbReference type="PROSITE" id="PS50851"/>
    </source>
</evidence>
<dbReference type="SMART" id="SM00387">
    <property type="entry name" value="HATPase_c"/>
    <property type="match status" value="1"/>
</dbReference>
<dbReference type="InterPro" id="IPR036061">
    <property type="entry name" value="CheW-like_dom_sf"/>
</dbReference>
<dbReference type="SUPFAM" id="SSF55874">
    <property type="entry name" value="ATPase domain of HSP90 chaperone/DNA topoisomerase II/histidine kinase"/>
    <property type="match status" value="1"/>
</dbReference>
<dbReference type="CDD" id="cd16916">
    <property type="entry name" value="HATPase_CheA-like"/>
    <property type="match status" value="1"/>
</dbReference>
<evidence type="ECO:0000313" key="11">
    <source>
        <dbReference type="EMBL" id="KAB0667452.1"/>
    </source>
</evidence>
<dbReference type="SMART" id="SM01231">
    <property type="entry name" value="H-kinase_dim"/>
    <property type="match status" value="1"/>
</dbReference>
<dbReference type="InterPro" id="IPR008207">
    <property type="entry name" value="Sig_transdc_His_kin_Hpt_dom"/>
</dbReference>
<keyword evidence="12" id="KW-1185">Reference proteome</keyword>
<keyword evidence="3 6" id="KW-0597">Phosphoprotein</keyword>
<dbReference type="Gene3D" id="1.20.120.160">
    <property type="entry name" value="HPT domain"/>
    <property type="match status" value="1"/>
</dbReference>
<dbReference type="InterPro" id="IPR051315">
    <property type="entry name" value="Bact_Chemotaxis_CheA"/>
</dbReference>
<evidence type="ECO:0000313" key="12">
    <source>
        <dbReference type="Proteomes" id="UP000420562"/>
    </source>
</evidence>
<dbReference type="Gene3D" id="3.30.565.10">
    <property type="entry name" value="Histidine kinase-like ATPase, C-terminal domain"/>
    <property type="match status" value="1"/>
</dbReference>
<dbReference type="Pfam" id="PF02895">
    <property type="entry name" value="H-kinase_dim"/>
    <property type="match status" value="1"/>
</dbReference>
<dbReference type="SUPFAM" id="SSF50341">
    <property type="entry name" value="CheW-like"/>
    <property type="match status" value="1"/>
</dbReference>
<dbReference type="PROSITE" id="PS50851">
    <property type="entry name" value="CHEW"/>
    <property type="match status" value="1"/>
</dbReference>
<dbReference type="Pfam" id="PF02518">
    <property type="entry name" value="HATPase_c"/>
    <property type="match status" value="1"/>
</dbReference>
<dbReference type="PROSITE" id="PS50894">
    <property type="entry name" value="HPT"/>
    <property type="match status" value="1"/>
</dbReference>
<evidence type="ECO:0000256" key="6">
    <source>
        <dbReference type="PROSITE-ProRule" id="PRU00110"/>
    </source>
</evidence>
<dbReference type="GO" id="GO:0000155">
    <property type="term" value="F:phosphorelay sensor kinase activity"/>
    <property type="evidence" value="ECO:0007669"/>
    <property type="project" value="InterPro"/>
</dbReference>
<evidence type="ECO:0000259" key="8">
    <source>
        <dbReference type="PROSITE" id="PS50109"/>
    </source>
</evidence>
<dbReference type="PRINTS" id="PR00344">
    <property type="entry name" value="BCTRLSENSOR"/>
</dbReference>
<dbReference type="EC" id="2.7.13.3" evidence="2"/>
<feature type="compositionally biased region" description="Basic and acidic residues" evidence="7">
    <location>
        <begin position="157"/>
        <end position="166"/>
    </location>
</feature>
<evidence type="ECO:0000256" key="2">
    <source>
        <dbReference type="ARBA" id="ARBA00012438"/>
    </source>
</evidence>
<protein>
    <recommendedName>
        <fullName evidence="2">histidine kinase</fullName>
        <ecNumber evidence="2">2.7.13.3</ecNumber>
    </recommendedName>
</protein>
<evidence type="ECO:0000259" key="10">
    <source>
        <dbReference type="PROSITE" id="PS50894"/>
    </source>
</evidence>
<gene>
    <name evidence="11" type="ORF">F6V25_01750</name>
</gene>
<accession>A0A7J4ZV91</accession>
<feature type="domain" description="Histidine kinase" evidence="8">
    <location>
        <begin position="204"/>
        <end position="413"/>
    </location>
</feature>
<evidence type="ECO:0000256" key="7">
    <source>
        <dbReference type="SAM" id="MobiDB-lite"/>
    </source>
</evidence>
<dbReference type="InterPro" id="IPR036097">
    <property type="entry name" value="HisK_dim/P_sf"/>
</dbReference>
<comment type="caution">
    <text evidence="11">The sequence shown here is derived from an EMBL/GenBank/DDBJ whole genome shotgun (WGS) entry which is preliminary data.</text>
</comment>
<dbReference type="Gene3D" id="2.30.30.40">
    <property type="entry name" value="SH3 Domains"/>
    <property type="match status" value="1"/>
</dbReference>
<dbReference type="InterPro" id="IPR003594">
    <property type="entry name" value="HATPase_dom"/>
</dbReference>
<dbReference type="InterPro" id="IPR004358">
    <property type="entry name" value="Sig_transdc_His_kin-like_C"/>
</dbReference>